<accession>A0ABW1TG88</accession>
<reference evidence="3" key="1">
    <citation type="journal article" date="2019" name="Int. J. Syst. Evol. Microbiol.">
        <title>The Global Catalogue of Microorganisms (GCM) 10K type strain sequencing project: providing services to taxonomists for standard genome sequencing and annotation.</title>
        <authorList>
            <consortium name="The Broad Institute Genomics Platform"/>
            <consortium name="The Broad Institute Genome Sequencing Center for Infectious Disease"/>
            <person name="Wu L."/>
            <person name="Ma J."/>
        </authorList>
    </citation>
    <scope>NUCLEOTIDE SEQUENCE [LARGE SCALE GENOMIC DNA]</scope>
    <source>
        <strain evidence="3">CCM 8908</strain>
    </source>
</reference>
<proteinExistence type="predicted"/>
<dbReference type="RefSeq" id="WP_225421866.1">
    <property type="nucleotide sequence ID" value="NZ_JBHSSI010000049.1"/>
</dbReference>
<dbReference type="Pfam" id="PF19700">
    <property type="entry name" value="DUF6198"/>
    <property type="match status" value="1"/>
</dbReference>
<feature type="transmembrane region" description="Helical" evidence="1">
    <location>
        <begin position="12"/>
        <end position="30"/>
    </location>
</feature>
<feature type="transmembrane region" description="Helical" evidence="1">
    <location>
        <begin position="193"/>
        <end position="211"/>
    </location>
</feature>
<dbReference type="InterPro" id="IPR038750">
    <property type="entry name" value="YczE/YyaS-like"/>
</dbReference>
<keyword evidence="1" id="KW-0812">Transmembrane</keyword>
<keyword evidence="1" id="KW-1133">Transmembrane helix</keyword>
<dbReference type="Proteomes" id="UP001596283">
    <property type="component" value="Unassembled WGS sequence"/>
</dbReference>
<dbReference type="EMBL" id="JBHSSI010000049">
    <property type="protein sequence ID" value="MFC6261006.1"/>
    <property type="molecule type" value="Genomic_DNA"/>
</dbReference>
<feature type="transmembrane region" description="Helical" evidence="1">
    <location>
        <begin position="115"/>
        <end position="135"/>
    </location>
</feature>
<evidence type="ECO:0008006" key="4">
    <source>
        <dbReference type="Google" id="ProtNLM"/>
    </source>
</evidence>
<evidence type="ECO:0000313" key="2">
    <source>
        <dbReference type="EMBL" id="MFC6261006.1"/>
    </source>
</evidence>
<evidence type="ECO:0000313" key="3">
    <source>
        <dbReference type="Proteomes" id="UP001596283"/>
    </source>
</evidence>
<name>A0ABW1TG88_9LACO</name>
<comment type="caution">
    <text evidence="2">The sequence shown here is derived from an EMBL/GenBank/DDBJ whole genome shotgun (WGS) entry which is preliminary data.</text>
</comment>
<evidence type="ECO:0000256" key="1">
    <source>
        <dbReference type="SAM" id="Phobius"/>
    </source>
</evidence>
<sequence>MEQQQTKNRMSYRVVALLIGLVLNAFGNALSVSANAGSGIWTAAAVNIAYWLHGNVGVILLIVGVCSALLNQFLIRQVDIPRFIGEVAFISCFSYFIDLFVDLFAKWGIPDLPLGWRMLLSVLGVTIFASSISIYQRANLIMHPNDDTSNILRFMYLGGRATASQFVDFIPPIIMIAVCVIGTHQLYSVNVGTLYSILFNGVIIAAADKHIMPGLHHNFRVSHQN</sequence>
<keyword evidence="1" id="KW-0472">Membrane</keyword>
<gene>
    <name evidence="2" type="ORF">ACFP1C_08655</name>
</gene>
<feature type="transmembrane region" description="Helical" evidence="1">
    <location>
        <begin position="50"/>
        <end position="75"/>
    </location>
</feature>
<feature type="transmembrane region" description="Helical" evidence="1">
    <location>
        <begin position="87"/>
        <end position="109"/>
    </location>
</feature>
<organism evidence="2 3">
    <name type="scientific">Levilactobacillus fujinensis</name>
    <dbReference type="NCBI Taxonomy" id="2486024"/>
    <lineage>
        <taxon>Bacteria</taxon>
        <taxon>Bacillati</taxon>
        <taxon>Bacillota</taxon>
        <taxon>Bacilli</taxon>
        <taxon>Lactobacillales</taxon>
        <taxon>Lactobacillaceae</taxon>
        <taxon>Levilactobacillus</taxon>
    </lineage>
</organism>
<protein>
    <recommendedName>
        <fullName evidence="4">Sugar specific permease</fullName>
    </recommendedName>
</protein>
<keyword evidence="3" id="KW-1185">Reference proteome</keyword>